<evidence type="ECO:0000256" key="6">
    <source>
        <dbReference type="PROSITE-ProRule" id="PRU00433"/>
    </source>
</evidence>
<keyword evidence="9" id="KW-1185">Reference proteome</keyword>
<sequence>MKSGLGKKQIIAVSSCVLLLAILAGCGGPMQGSKTSKALSDAPPETAALFQSRCLSCHGSELQGRVGEKTNLQQIGARLAAADIASRIRDGSEDGMMPAFGKQLSEEEIEGLAGWLVGKQ</sequence>
<keyword evidence="1" id="KW-0813">Transport</keyword>
<dbReference type="InterPro" id="IPR008168">
    <property type="entry name" value="Cyt_C_IC"/>
</dbReference>
<dbReference type="Gene3D" id="1.10.760.10">
    <property type="entry name" value="Cytochrome c-like domain"/>
    <property type="match status" value="1"/>
</dbReference>
<evidence type="ECO:0000256" key="5">
    <source>
        <dbReference type="ARBA" id="ARBA00023004"/>
    </source>
</evidence>
<keyword evidence="3 6" id="KW-0479">Metal-binding</keyword>
<evidence type="ECO:0000259" key="7">
    <source>
        <dbReference type="PROSITE" id="PS51007"/>
    </source>
</evidence>
<dbReference type="PANTHER" id="PTHR37823">
    <property type="entry name" value="CYTOCHROME C-553-LIKE"/>
    <property type="match status" value="1"/>
</dbReference>
<dbReference type="PROSITE" id="PS51257">
    <property type="entry name" value="PROKAR_LIPOPROTEIN"/>
    <property type="match status" value="1"/>
</dbReference>
<dbReference type="SUPFAM" id="SSF46626">
    <property type="entry name" value="Cytochrome c"/>
    <property type="match status" value="1"/>
</dbReference>
<keyword evidence="2 6" id="KW-0349">Heme</keyword>
<name>A0A2R5EW56_9BACL</name>
<dbReference type="GO" id="GO:0020037">
    <property type="term" value="F:heme binding"/>
    <property type="evidence" value="ECO:0007669"/>
    <property type="project" value="InterPro"/>
</dbReference>
<evidence type="ECO:0000256" key="2">
    <source>
        <dbReference type="ARBA" id="ARBA00022617"/>
    </source>
</evidence>
<dbReference type="RefSeq" id="WP_181376780.1">
    <property type="nucleotide sequence ID" value="NZ_BDQX01000281.1"/>
</dbReference>
<dbReference type="GO" id="GO:0005506">
    <property type="term" value="F:iron ion binding"/>
    <property type="evidence" value="ECO:0007669"/>
    <property type="project" value="InterPro"/>
</dbReference>
<proteinExistence type="predicted"/>
<comment type="caution">
    <text evidence="8">The sequence shown here is derived from an EMBL/GenBank/DDBJ whole genome shotgun (WGS) entry which is preliminary data.</text>
</comment>
<evidence type="ECO:0000256" key="3">
    <source>
        <dbReference type="ARBA" id="ARBA00022723"/>
    </source>
</evidence>
<evidence type="ECO:0000313" key="9">
    <source>
        <dbReference type="Proteomes" id="UP000245202"/>
    </source>
</evidence>
<dbReference type="GO" id="GO:0009055">
    <property type="term" value="F:electron transfer activity"/>
    <property type="evidence" value="ECO:0007669"/>
    <property type="project" value="InterPro"/>
</dbReference>
<dbReference type="PROSITE" id="PS51007">
    <property type="entry name" value="CYTC"/>
    <property type="match status" value="1"/>
</dbReference>
<keyword evidence="4" id="KW-0249">Electron transport</keyword>
<dbReference type="EMBL" id="BDQX01000281">
    <property type="protein sequence ID" value="GBG09889.1"/>
    <property type="molecule type" value="Genomic_DNA"/>
</dbReference>
<evidence type="ECO:0000256" key="4">
    <source>
        <dbReference type="ARBA" id="ARBA00022982"/>
    </source>
</evidence>
<keyword evidence="5 6" id="KW-0408">Iron</keyword>
<organism evidence="8 9">
    <name type="scientific">Paenibacillus agaridevorans</name>
    <dbReference type="NCBI Taxonomy" id="171404"/>
    <lineage>
        <taxon>Bacteria</taxon>
        <taxon>Bacillati</taxon>
        <taxon>Bacillota</taxon>
        <taxon>Bacilli</taxon>
        <taxon>Bacillales</taxon>
        <taxon>Paenibacillaceae</taxon>
        <taxon>Paenibacillus</taxon>
    </lineage>
</organism>
<dbReference type="InterPro" id="IPR051811">
    <property type="entry name" value="Cytochrome_c550/c551-like"/>
</dbReference>
<dbReference type="AlphaFoldDB" id="A0A2R5EW56"/>
<feature type="domain" description="Cytochrome c" evidence="7">
    <location>
        <begin position="41"/>
        <end position="120"/>
    </location>
</feature>
<dbReference type="InterPro" id="IPR036909">
    <property type="entry name" value="Cyt_c-like_dom_sf"/>
</dbReference>
<dbReference type="Pfam" id="PF13442">
    <property type="entry name" value="Cytochrome_CBB3"/>
    <property type="match status" value="1"/>
</dbReference>
<evidence type="ECO:0000313" key="8">
    <source>
        <dbReference type="EMBL" id="GBG09889.1"/>
    </source>
</evidence>
<dbReference type="Proteomes" id="UP000245202">
    <property type="component" value="Unassembled WGS sequence"/>
</dbReference>
<evidence type="ECO:0000256" key="1">
    <source>
        <dbReference type="ARBA" id="ARBA00022448"/>
    </source>
</evidence>
<protein>
    <submittedName>
        <fullName evidence="8">Putative cytochrome c551</fullName>
    </submittedName>
</protein>
<reference evidence="8 9" key="1">
    <citation type="submission" date="2017-08" db="EMBL/GenBank/DDBJ databases">
        <title>Substantial Increase in Enzyme Production by Combined Drug-Resistance Mutations in Paenibacillus agaridevorans.</title>
        <authorList>
            <person name="Tanaka Y."/>
            <person name="Funane K."/>
            <person name="Hosaka T."/>
            <person name="Shiwa Y."/>
            <person name="Fujita N."/>
            <person name="Miyazaki T."/>
            <person name="Yoshikawa H."/>
            <person name="Murakami K."/>
            <person name="Kasahara K."/>
            <person name="Inaoka T."/>
            <person name="Hiraga Y."/>
            <person name="Ochi K."/>
        </authorList>
    </citation>
    <scope>NUCLEOTIDE SEQUENCE [LARGE SCALE GENOMIC DNA]</scope>
    <source>
        <strain evidence="8 9">T-3040</strain>
    </source>
</reference>
<dbReference type="PANTHER" id="PTHR37823:SF4">
    <property type="entry name" value="MENAQUINOL-CYTOCHROME C REDUCTASE CYTOCHROME B_C SUBUNIT"/>
    <property type="match status" value="1"/>
</dbReference>
<dbReference type="PRINTS" id="PR00605">
    <property type="entry name" value="CYTCHROMECIC"/>
</dbReference>
<gene>
    <name evidence="8" type="ORF">PAT3040_04563</name>
</gene>
<accession>A0A2R5EW56</accession>
<dbReference type="InterPro" id="IPR009056">
    <property type="entry name" value="Cyt_c-like_dom"/>
</dbReference>